<dbReference type="EMBL" id="FMYU01000006">
    <property type="protein sequence ID" value="SDC50497.1"/>
    <property type="molecule type" value="Genomic_DNA"/>
</dbReference>
<dbReference type="AlphaFoldDB" id="A0A1G6M562"/>
<dbReference type="Pfam" id="PF07559">
    <property type="entry name" value="FlgE_D2"/>
    <property type="match status" value="1"/>
</dbReference>
<dbReference type="InterPro" id="IPR037925">
    <property type="entry name" value="FlgE/F/G-like"/>
</dbReference>
<evidence type="ECO:0000256" key="3">
    <source>
        <dbReference type="ARBA" id="ARBA00019015"/>
    </source>
</evidence>
<dbReference type="InterPro" id="IPR019776">
    <property type="entry name" value="Flagellar_basal_body_rod_CS"/>
</dbReference>
<dbReference type="GO" id="GO:0009424">
    <property type="term" value="C:bacterial-type flagellum hook"/>
    <property type="evidence" value="ECO:0007669"/>
    <property type="project" value="TreeGrafter"/>
</dbReference>
<dbReference type="PANTHER" id="PTHR30435">
    <property type="entry name" value="FLAGELLAR PROTEIN"/>
    <property type="match status" value="1"/>
</dbReference>
<dbReference type="PROSITE" id="PS00588">
    <property type="entry name" value="FLAGELLA_BB_ROD"/>
    <property type="match status" value="1"/>
</dbReference>
<keyword evidence="10" id="KW-0969">Cilium</keyword>
<protein>
    <recommendedName>
        <fullName evidence="3 5">Flagellar hook protein FlgE</fullName>
    </recommendedName>
</protein>
<dbReference type="Gene3D" id="2.60.98.20">
    <property type="entry name" value="Flagellar hook protein FlgE"/>
    <property type="match status" value="1"/>
</dbReference>
<keyword evidence="11" id="KW-1185">Reference proteome</keyword>
<dbReference type="Proteomes" id="UP000199411">
    <property type="component" value="Unassembled WGS sequence"/>
</dbReference>
<dbReference type="InterPro" id="IPR011491">
    <property type="entry name" value="FlgE_D2"/>
</dbReference>
<reference evidence="11" key="1">
    <citation type="submission" date="2016-10" db="EMBL/GenBank/DDBJ databases">
        <authorList>
            <person name="Varghese N."/>
            <person name="Submissions S."/>
        </authorList>
    </citation>
    <scope>NUCLEOTIDE SEQUENCE [LARGE SCALE GENOMIC DNA]</scope>
    <source>
        <strain evidence="11">DSM 8415</strain>
    </source>
</reference>
<evidence type="ECO:0000313" key="11">
    <source>
        <dbReference type="Proteomes" id="UP000199411"/>
    </source>
</evidence>
<organism evidence="10 11">
    <name type="scientific">Desulfurella multipotens</name>
    <dbReference type="NCBI Taxonomy" id="79269"/>
    <lineage>
        <taxon>Bacteria</taxon>
        <taxon>Pseudomonadati</taxon>
        <taxon>Campylobacterota</taxon>
        <taxon>Desulfurellia</taxon>
        <taxon>Desulfurellales</taxon>
        <taxon>Desulfurellaceae</taxon>
        <taxon>Desulfurella</taxon>
    </lineage>
</organism>
<evidence type="ECO:0000256" key="1">
    <source>
        <dbReference type="ARBA" id="ARBA00004117"/>
    </source>
</evidence>
<evidence type="ECO:0000256" key="5">
    <source>
        <dbReference type="RuleBase" id="RU362116"/>
    </source>
</evidence>
<dbReference type="GO" id="GO:0071978">
    <property type="term" value="P:bacterial-type flagellum-dependent swarming motility"/>
    <property type="evidence" value="ECO:0007669"/>
    <property type="project" value="TreeGrafter"/>
</dbReference>
<dbReference type="InterPro" id="IPR053967">
    <property type="entry name" value="LlgE_F_G-like_D1"/>
</dbReference>
<evidence type="ECO:0000259" key="9">
    <source>
        <dbReference type="Pfam" id="PF22692"/>
    </source>
</evidence>
<dbReference type="OrthoDB" id="9804559at2"/>
<comment type="subcellular location">
    <subcellularLocation>
        <location evidence="1 5">Bacterial flagellum basal body</location>
    </subcellularLocation>
</comment>
<comment type="similarity">
    <text evidence="2 5">Belongs to the flagella basal body rod proteins family.</text>
</comment>
<proteinExistence type="inferred from homology"/>
<feature type="domain" description="Flagellar hook protein FlgE/F/G-like D1" evidence="9">
    <location>
        <begin position="89"/>
        <end position="139"/>
    </location>
</feature>
<dbReference type="Pfam" id="PF22692">
    <property type="entry name" value="LlgE_F_G_D1"/>
    <property type="match status" value="1"/>
</dbReference>
<keyword evidence="10" id="KW-0282">Flagellum</keyword>
<evidence type="ECO:0000259" key="8">
    <source>
        <dbReference type="Pfam" id="PF07559"/>
    </source>
</evidence>
<evidence type="ECO:0000313" key="10">
    <source>
        <dbReference type="EMBL" id="SDC50497.1"/>
    </source>
</evidence>
<dbReference type="GO" id="GO:0005829">
    <property type="term" value="C:cytosol"/>
    <property type="evidence" value="ECO:0007669"/>
    <property type="project" value="TreeGrafter"/>
</dbReference>
<feature type="domain" description="Flagellar basal-body/hook protein C-terminal" evidence="7">
    <location>
        <begin position="542"/>
        <end position="584"/>
    </location>
</feature>
<feature type="domain" description="Flagellar hook protein FlgE D2" evidence="8">
    <location>
        <begin position="343"/>
        <end position="458"/>
    </location>
</feature>
<dbReference type="Pfam" id="PF06429">
    <property type="entry name" value="Flg_bbr_C"/>
    <property type="match status" value="1"/>
</dbReference>
<dbReference type="InterPro" id="IPR010930">
    <property type="entry name" value="Flg_bb/hook_C_dom"/>
</dbReference>
<evidence type="ECO:0000256" key="4">
    <source>
        <dbReference type="ARBA" id="ARBA00023143"/>
    </source>
</evidence>
<evidence type="ECO:0000259" key="6">
    <source>
        <dbReference type="Pfam" id="PF00460"/>
    </source>
</evidence>
<dbReference type="RefSeq" id="WP_092128475.1">
    <property type="nucleotide sequence ID" value="NZ_FMYU01000006.1"/>
</dbReference>
<dbReference type="Pfam" id="PF00460">
    <property type="entry name" value="Flg_bb_rod"/>
    <property type="match status" value="1"/>
</dbReference>
<evidence type="ECO:0000256" key="2">
    <source>
        <dbReference type="ARBA" id="ARBA00009677"/>
    </source>
</evidence>
<dbReference type="InterPro" id="IPR001444">
    <property type="entry name" value="Flag_bb_rod_N"/>
</dbReference>
<keyword evidence="4 5" id="KW-0975">Bacterial flagellum</keyword>
<accession>A0A1G6M562</accession>
<evidence type="ECO:0000259" key="7">
    <source>
        <dbReference type="Pfam" id="PF06429"/>
    </source>
</evidence>
<feature type="domain" description="Flagellar basal body rod protein N-terminal" evidence="6">
    <location>
        <begin position="7"/>
        <end position="35"/>
    </location>
</feature>
<dbReference type="PANTHER" id="PTHR30435:SF1">
    <property type="entry name" value="FLAGELLAR HOOK PROTEIN FLGE"/>
    <property type="match status" value="1"/>
</dbReference>
<keyword evidence="10" id="KW-0966">Cell projection</keyword>
<sequence length="586" mass="62333">MDSGFWTSQNALLGNQFAVDTVSNNIANINTVGFKSSTTNFEDVLYQTISGGSASTNPIQVGLGAQIASNSLNFSQGSIQPTNIATNLAINGNGFFILQHGPASNPNYYFTRAGNFSFDGSGNLVDPNGNFVVGWLSSPSSTGTGFSLNTNPQTGVPTSAVSPINISGFQKVPATASTYIKMQANLDSSNTVNEYSPASDTSVNFNVLFDSNGDSLNIQDGDSFQISYDGGKTWHTYEYLSPNSTTTPLSGAATFTSIADLLNKMQNDLPQGATLSFTNGQFVISNPQSATSNINIQVRPTNQDPSFTDAPDNQKLDTVMQALNQIIPPGQSASTQTFNVATHTINAFFYDSTGQKHNLNITFTKIAPNQWSWQATLPNNDGSVQNGSGIINFDSNGGLATNTQSPTITITSLTNGAPNVNLLLNFWNTNNGTYQGNQFTGITQFALNSNTTFLTQDGSPSGVLQSVYFNNNGDLIGSYTNGNSYTLAKVAIANFTNPQGLSQIGSNLYQITANTDTPQNIASKAYIGVAGQGPRGTIVPSSLEQSNVDLGTQLTNMIVYERSFQANSKSIQTIDQMIQTAIQLKQ</sequence>
<comment type="function">
    <text evidence="5">A flexible structure which links the flagellar filament to the drive apparatus in the basal body.</text>
</comment>
<dbReference type="GO" id="GO:0009425">
    <property type="term" value="C:bacterial-type flagellum basal body"/>
    <property type="evidence" value="ECO:0007669"/>
    <property type="project" value="UniProtKB-SubCell"/>
</dbReference>
<name>A0A1G6M562_9BACT</name>
<dbReference type="SUPFAM" id="SSF117143">
    <property type="entry name" value="Flagellar hook protein flgE"/>
    <property type="match status" value="2"/>
</dbReference>
<dbReference type="NCBIfam" id="TIGR03506">
    <property type="entry name" value="FlgEFG_subfam"/>
    <property type="match status" value="1"/>
</dbReference>
<gene>
    <name evidence="10" type="ORF">SAMN05660835_00902</name>
</gene>
<dbReference type="InterPro" id="IPR037058">
    <property type="entry name" value="Falgellar_hook_FlgE_sf"/>
</dbReference>
<dbReference type="InterPro" id="IPR020013">
    <property type="entry name" value="Flagellar_FlgE/F/G"/>
</dbReference>